<dbReference type="PANTHER" id="PTHR32305">
    <property type="match status" value="1"/>
</dbReference>
<dbReference type="NCBIfam" id="TIGR01643">
    <property type="entry name" value="YD_repeat_2x"/>
    <property type="match status" value="3"/>
</dbReference>
<evidence type="ECO:0000313" key="6">
    <source>
        <dbReference type="EMBL" id="MBC3919504.1"/>
    </source>
</evidence>
<keyword evidence="3" id="KW-0732">Signal</keyword>
<dbReference type="Pfam" id="PF20148">
    <property type="entry name" value="DUF6531"/>
    <property type="match status" value="1"/>
</dbReference>
<dbReference type="Gene3D" id="3.90.930.1">
    <property type="match status" value="1"/>
</dbReference>
<dbReference type="InterPro" id="IPR056823">
    <property type="entry name" value="TEN-like_YD-shell"/>
</dbReference>
<feature type="domain" description="DUF6531" evidence="4">
    <location>
        <begin position="177"/>
        <end position="238"/>
    </location>
</feature>
<feature type="region of interest" description="Disordered" evidence="2">
    <location>
        <begin position="140"/>
        <end position="182"/>
    </location>
</feature>
<evidence type="ECO:0000259" key="5">
    <source>
        <dbReference type="Pfam" id="PF25023"/>
    </source>
</evidence>
<dbReference type="EMBL" id="JACOGF010000010">
    <property type="protein sequence ID" value="MBC3919504.1"/>
    <property type="molecule type" value="Genomic_DNA"/>
</dbReference>
<dbReference type="InterPro" id="IPR050708">
    <property type="entry name" value="T6SS_VgrG/RHS"/>
</dbReference>
<feature type="compositionally biased region" description="Pro residues" evidence="2">
    <location>
        <begin position="155"/>
        <end position="171"/>
    </location>
</feature>
<keyword evidence="1" id="KW-0677">Repeat</keyword>
<comment type="caution">
    <text evidence="6">The sequence shown here is derived from an EMBL/GenBank/DDBJ whole genome shotgun (WGS) entry which is preliminary data.</text>
</comment>
<gene>
    <name evidence="6" type="ORF">H8L32_18600</name>
</gene>
<proteinExistence type="predicted"/>
<evidence type="ECO:0000256" key="1">
    <source>
        <dbReference type="ARBA" id="ARBA00022737"/>
    </source>
</evidence>
<dbReference type="RefSeq" id="WP_186948773.1">
    <property type="nucleotide sequence ID" value="NZ_JACOGF010000010.1"/>
</dbReference>
<feature type="chain" id="PRO_5047050778" evidence="3">
    <location>
        <begin position="20"/>
        <end position="862"/>
    </location>
</feature>
<protein>
    <submittedName>
        <fullName evidence="6">RHS repeat protein</fullName>
    </submittedName>
</protein>
<reference evidence="6 7" key="1">
    <citation type="submission" date="2020-08" db="EMBL/GenBank/DDBJ databases">
        <title>Novel species isolated from subtropical streams in China.</title>
        <authorList>
            <person name="Lu H."/>
        </authorList>
    </citation>
    <scope>NUCLEOTIDE SEQUENCE [LARGE SCALE GENOMIC DNA]</scope>
    <source>
        <strain evidence="6 7">CY18W</strain>
    </source>
</reference>
<feature type="domain" description="Teneurin-like YD-shell" evidence="5">
    <location>
        <begin position="683"/>
        <end position="819"/>
    </location>
</feature>
<evidence type="ECO:0000313" key="7">
    <source>
        <dbReference type="Proteomes" id="UP000650424"/>
    </source>
</evidence>
<accession>A0ABR6ZUC9</accession>
<dbReference type="Pfam" id="PF25023">
    <property type="entry name" value="TEN_YD-shell"/>
    <property type="match status" value="1"/>
</dbReference>
<dbReference type="Proteomes" id="UP000650424">
    <property type="component" value="Unassembled WGS sequence"/>
</dbReference>
<name>A0ABR6ZUC9_9BURK</name>
<evidence type="ECO:0000256" key="2">
    <source>
        <dbReference type="SAM" id="MobiDB-lite"/>
    </source>
</evidence>
<sequence>MRKLIFFMFLLLLQSVAFALGSTAPGPKVGWADVDGHDPLFGTAEAYCAFKTKDNTNPLRVFGIAPVGSPYPNTDEQKTCVEHEIDAQGNPIGLANYLFYVLKLRICPGGSQLSESKTSCNCPTPAVWVEANAWAPAGCVVPKPKQPEPKKKPDCPNPPPEPEPNPGPEADPNPGCGDPIYPATGSVTENEVDFTVNTSGFNFMRSYSSNRTDVDDFTVRLFGRHWVSRFDSRIVQEPARAANTTDNSYCFSGADGGIFCPDQSQKLSGLTIPDTVSVARPNGSRNVFTMVNGVGVSDSDINNRLSTSLDANNKILWTFVNTSNDQVEKYSADGKLLSITSRSGVTQTLTYSTGVSNDTTVSRFPANAPACSNVSTGPISPADRLLCVTDSWGKQIQFEYDITGRIVKTIAPDNQVYTYAYDGPSGGCVTVNNINPACAASNLTSVTYPGGKTKTYHYNESALINAGTPCRVELVGNGFGSLMNSLTGITNEDGVRSLSWGYDCSGKAVMSQHADGIEKVTINYSYSEDGSNDVHSLKFFGGTTAAPTASETNWVFKSVLGVSRFVGTYANCSGCPGTTGYSYDANGNVISFSDFVNTTTFEFDLNRNLEIKRTRGAGSALALTTTTSWHPTYRLPVQVNQPLRRITYTYDAKGNILTRTEQATSDTNGNQGANAAVVGVPRTWTYTYNTLGQVLSLTGPRTDITSKTVYSYDSQGNLASITNALGHITTLSNYDANGRLGSITDPNGVVTNLSYSPRGWLTQRATTGGGITETTGYQYNGVGKITQITLPDQSVITLTYDAASRLIKISDSLGNSINYTLDIRGNRTAETVTDTGGNLTRKINRVFDPFTSDLTSISGGAQ</sequence>
<evidence type="ECO:0000256" key="3">
    <source>
        <dbReference type="SAM" id="SignalP"/>
    </source>
</evidence>
<dbReference type="PANTHER" id="PTHR32305:SF15">
    <property type="entry name" value="PROTEIN RHSA-RELATED"/>
    <property type="match status" value="1"/>
</dbReference>
<organism evidence="6 7">
    <name type="scientific">Undibacterium hunanense</name>
    <dbReference type="NCBI Taxonomy" id="2762292"/>
    <lineage>
        <taxon>Bacteria</taxon>
        <taxon>Pseudomonadati</taxon>
        <taxon>Pseudomonadota</taxon>
        <taxon>Betaproteobacteria</taxon>
        <taxon>Burkholderiales</taxon>
        <taxon>Oxalobacteraceae</taxon>
        <taxon>Undibacterium</taxon>
    </lineage>
</organism>
<dbReference type="InterPro" id="IPR045351">
    <property type="entry name" value="DUF6531"/>
</dbReference>
<dbReference type="Gene3D" id="2.180.10.10">
    <property type="entry name" value="RHS repeat-associated core"/>
    <property type="match status" value="1"/>
</dbReference>
<keyword evidence="7" id="KW-1185">Reference proteome</keyword>
<dbReference type="InterPro" id="IPR006530">
    <property type="entry name" value="YD"/>
</dbReference>
<feature type="compositionally biased region" description="Basic and acidic residues" evidence="2">
    <location>
        <begin position="145"/>
        <end position="154"/>
    </location>
</feature>
<feature type="signal peptide" evidence="3">
    <location>
        <begin position="1"/>
        <end position="19"/>
    </location>
</feature>
<evidence type="ECO:0000259" key="4">
    <source>
        <dbReference type="Pfam" id="PF20148"/>
    </source>
</evidence>